<evidence type="ECO:0000256" key="3">
    <source>
        <dbReference type="ARBA" id="ARBA00022679"/>
    </source>
</evidence>
<keyword evidence="6" id="KW-0238">DNA-binding</keyword>
<dbReference type="Pfam" id="PF07669">
    <property type="entry name" value="Eco57I"/>
    <property type="match status" value="1"/>
</dbReference>
<dbReference type="PANTHER" id="PTHR33841:SF6">
    <property type="entry name" value="TYPE II METHYLTRANSFERASE M.HINDII"/>
    <property type="match status" value="1"/>
</dbReference>
<keyword evidence="4" id="KW-0949">S-adenosyl-L-methionine</keyword>
<reference evidence="9 10" key="1">
    <citation type="submission" date="2016-10" db="EMBL/GenBank/DDBJ databases">
        <authorList>
            <person name="de Groot N.N."/>
        </authorList>
    </citation>
    <scope>NUCLEOTIDE SEQUENCE [LARGE SCALE GENOMIC DNA]</scope>
    <source>
        <strain>GEY</strain>
        <strain evidence="10">DSM 9560</strain>
    </source>
</reference>
<dbReference type="EMBL" id="FONY01000002">
    <property type="protein sequence ID" value="SFE47827.1"/>
    <property type="molecule type" value="Genomic_DNA"/>
</dbReference>
<proteinExistence type="predicted"/>
<accession>A0A1I2AVR6</accession>
<sequence>MNFSFAEEEANTVQSKTMIQQTPQIQESTLYPEIIQYLRNEGFDAIGETKFKDINTRPDILFEYEGQKFVVEVKLDDEKVLPSASVQAYRYAQKLGTNNFIVFVFPKKLKQESLFGSTPFSDVVLKTQIYAYVATEKWSENIPKTTLINFIKQLKEKFIQEKPSIDFKSTVNRINDYVTDFNSAVYRFNQESLTEEIVSKLDLFSSIGDFKDKETAQKQVLNLASFLLFNQILFYHIFHRKTENRVPEIVEIKHVKDIQKYFDEIQLIDYKSIYKVNILGHIPNELFFIQKLNDLILGIKSLRAEYITHDLAGRFFHELIPHEVRKVLAAFYTHPNAADLLAGLLIESYEDTLIDPACGSGTLLVAAYKRKQWLYEKMLGYANQAQMHKDFIENDITGIDIMPFAAHISTINLTMQNIEQVTNVVRFATRDSLELASPLNRERVTDFGIDIEGYNETIQGTIFKIYESKKVKKGAINPEGESAGFTLNLSDVVIMNPPYSDREKMPKSMQEKLNQNTTLNKHCGNLVNLWGYFLVLGDLLVKENGLVGSVIPINFARGQASEKIREFIFKNHTVRYIVKPVGDLAFSEGAAFRDILLITEKKKPEAEDTCKIVYFKKSIRSFKNEEMPKLYNQIRKAENESNETFDIFTVTQEQLQEKHTNLMYFLWASTLKSYQTINEFYKKLNKSKLMNFPKNFVRDCYTSAGYGGLMDATFITNPINEKSRIERAFMILESEKENYLNIRLGKTDLRYRVPKKVVKKALRTITGVKTFEIKEQHDYWISDKFPDFEQIKKLSPKLKDKQDFDWELAQKKAKNKFVNLAVAMKINIYSPNTSFLAIYSENDFLQADVFKIVPNISNKQAKILCLNFNSILHLIQVIVNKSQATGMYAHIKETDLLNFQLLDYEKLTDKEKEKLLAVFDKWSSVEFPSIVEQIEKRFEGRVAMDRAILEVLGYKKGEISEILPELYDTVLRELKQDF</sequence>
<dbReference type="AlphaFoldDB" id="A0A1I2AVR6"/>
<evidence type="ECO:0000256" key="4">
    <source>
        <dbReference type="ARBA" id="ARBA00022691"/>
    </source>
</evidence>
<evidence type="ECO:0000256" key="6">
    <source>
        <dbReference type="ARBA" id="ARBA00023125"/>
    </source>
</evidence>
<dbReference type="PANTHER" id="PTHR33841">
    <property type="entry name" value="DNA METHYLTRANSFERASE YEEA-RELATED"/>
    <property type="match status" value="1"/>
</dbReference>
<dbReference type="GO" id="GO:0009307">
    <property type="term" value="P:DNA restriction-modification system"/>
    <property type="evidence" value="ECO:0007669"/>
    <property type="project" value="UniProtKB-KW"/>
</dbReference>
<evidence type="ECO:0000256" key="7">
    <source>
        <dbReference type="ARBA" id="ARBA00047942"/>
    </source>
</evidence>
<dbReference type="InterPro" id="IPR011639">
    <property type="entry name" value="MethylTrfase_TaqI-like_dom"/>
</dbReference>
<evidence type="ECO:0000313" key="9">
    <source>
        <dbReference type="EMBL" id="SFE47827.1"/>
    </source>
</evidence>
<dbReference type="Proteomes" id="UP000199513">
    <property type="component" value="Unassembled WGS sequence"/>
</dbReference>
<evidence type="ECO:0000256" key="1">
    <source>
        <dbReference type="ARBA" id="ARBA00011900"/>
    </source>
</evidence>
<evidence type="ECO:0000313" key="10">
    <source>
        <dbReference type="Proteomes" id="UP000199513"/>
    </source>
</evidence>
<dbReference type="RefSeq" id="WP_091538629.1">
    <property type="nucleotide sequence ID" value="NZ_FONY01000002.1"/>
</dbReference>
<dbReference type="InterPro" id="IPR002052">
    <property type="entry name" value="DNA_methylase_N6_adenine_CS"/>
</dbReference>
<dbReference type="GO" id="GO:0009007">
    <property type="term" value="F:site-specific DNA-methyltransferase (adenine-specific) activity"/>
    <property type="evidence" value="ECO:0007669"/>
    <property type="project" value="UniProtKB-EC"/>
</dbReference>
<dbReference type="PROSITE" id="PS00092">
    <property type="entry name" value="N6_MTASE"/>
    <property type="match status" value="1"/>
</dbReference>
<dbReference type="InterPro" id="IPR029063">
    <property type="entry name" value="SAM-dependent_MTases_sf"/>
</dbReference>
<dbReference type="GO" id="GO:0032259">
    <property type="term" value="P:methylation"/>
    <property type="evidence" value="ECO:0007669"/>
    <property type="project" value="UniProtKB-KW"/>
</dbReference>
<dbReference type="EC" id="2.1.1.72" evidence="1"/>
<dbReference type="GO" id="GO:0003677">
    <property type="term" value="F:DNA binding"/>
    <property type="evidence" value="ECO:0007669"/>
    <property type="project" value="UniProtKB-KW"/>
</dbReference>
<comment type="catalytic activity">
    <reaction evidence="7">
        <text>a 2'-deoxyadenosine in DNA + S-adenosyl-L-methionine = an N(6)-methyl-2'-deoxyadenosine in DNA + S-adenosyl-L-homocysteine + H(+)</text>
        <dbReference type="Rhea" id="RHEA:15197"/>
        <dbReference type="Rhea" id="RHEA-COMP:12418"/>
        <dbReference type="Rhea" id="RHEA-COMP:12419"/>
        <dbReference type="ChEBI" id="CHEBI:15378"/>
        <dbReference type="ChEBI" id="CHEBI:57856"/>
        <dbReference type="ChEBI" id="CHEBI:59789"/>
        <dbReference type="ChEBI" id="CHEBI:90615"/>
        <dbReference type="ChEBI" id="CHEBI:90616"/>
        <dbReference type="EC" id="2.1.1.72"/>
    </reaction>
</comment>
<evidence type="ECO:0000259" key="8">
    <source>
        <dbReference type="Pfam" id="PF07669"/>
    </source>
</evidence>
<dbReference type="STRING" id="1003.SAMN04488541_100220"/>
<keyword evidence="5" id="KW-0680">Restriction system</keyword>
<name>A0A1I2AVR6_9BACT</name>
<feature type="domain" description="Type II methyltransferase M.TaqI-like" evidence="8">
    <location>
        <begin position="394"/>
        <end position="579"/>
    </location>
</feature>
<evidence type="ECO:0000256" key="5">
    <source>
        <dbReference type="ARBA" id="ARBA00022747"/>
    </source>
</evidence>
<keyword evidence="10" id="KW-1185">Reference proteome</keyword>
<protein>
    <recommendedName>
        <fullName evidence="1">site-specific DNA-methyltransferase (adenine-specific)</fullName>
        <ecNumber evidence="1">2.1.1.72</ecNumber>
    </recommendedName>
</protein>
<evidence type="ECO:0000256" key="2">
    <source>
        <dbReference type="ARBA" id="ARBA00022603"/>
    </source>
</evidence>
<dbReference type="InterPro" id="IPR050953">
    <property type="entry name" value="N4_N6_ade-DNA_methylase"/>
</dbReference>
<dbReference type="Gene3D" id="3.40.50.150">
    <property type="entry name" value="Vaccinia Virus protein VP39"/>
    <property type="match status" value="1"/>
</dbReference>
<gene>
    <name evidence="9" type="ORF">SAMN04488541_100220</name>
</gene>
<keyword evidence="2 9" id="KW-0489">Methyltransferase</keyword>
<keyword evidence="3" id="KW-0808">Transferase</keyword>
<dbReference type="PRINTS" id="PR00507">
    <property type="entry name" value="N12N6MTFRASE"/>
</dbReference>
<dbReference type="SUPFAM" id="SSF53335">
    <property type="entry name" value="S-adenosyl-L-methionine-dependent methyltransferases"/>
    <property type="match status" value="1"/>
</dbReference>
<organism evidence="9 10">
    <name type="scientific">Thermoflexibacter ruber</name>
    <dbReference type="NCBI Taxonomy" id="1003"/>
    <lineage>
        <taxon>Bacteria</taxon>
        <taxon>Pseudomonadati</taxon>
        <taxon>Bacteroidota</taxon>
        <taxon>Cytophagia</taxon>
        <taxon>Cytophagales</taxon>
        <taxon>Thermoflexibacteraceae</taxon>
        <taxon>Thermoflexibacter</taxon>
    </lineage>
</organism>